<evidence type="ECO:0000313" key="2">
    <source>
        <dbReference type="EMBL" id="THU91983.1"/>
    </source>
</evidence>
<reference evidence="2 3" key="1">
    <citation type="journal article" date="2019" name="Nat. Ecol. Evol.">
        <title>Megaphylogeny resolves global patterns of mushroom evolution.</title>
        <authorList>
            <person name="Varga T."/>
            <person name="Krizsan K."/>
            <person name="Foldi C."/>
            <person name="Dima B."/>
            <person name="Sanchez-Garcia M."/>
            <person name="Sanchez-Ramirez S."/>
            <person name="Szollosi G.J."/>
            <person name="Szarkandi J.G."/>
            <person name="Papp V."/>
            <person name="Albert L."/>
            <person name="Andreopoulos W."/>
            <person name="Angelini C."/>
            <person name="Antonin V."/>
            <person name="Barry K.W."/>
            <person name="Bougher N.L."/>
            <person name="Buchanan P."/>
            <person name="Buyck B."/>
            <person name="Bense V."/>
            <person name="Catcheside P."/>
            <person name="Chovatia M."/>
            <person name="Cooper J."/>
            <person name="Damon W."/>
            <person name="Desjardin D."/>
            <person name="Finy P."/>
            <person name="Geml J."/>
            <person name="Haridas S."/>
            <person name="Hughes K."/>
            <person name="Justo A."/>
            <person name="Karasinski D."/>
            <person name="Kautmanova I."/>
            <person name="Kiss B."/>
            <person name="Kocsube S."/>
            <person name="Kotiranta H."/>
            <person name="LaButti K.M."/>
            <person name="Lechner B.E."/>
            <person name="Liimatainen K."/>
            <person name="Lipzen A."/>
            <person name="Lukacs Z."/>
            <person name="Mihaltcheva S."/>
            <person name="Morgado L.N."/>
            <person name="Niskanen T."/>
            <person name="Noordeloos M.E."/>
            <person name="Ohm R.A."/>
            <person name="Ortiz-Santana B."/>
            <person name="Ovrebo C."/>
            <person name="Racz N."/>
            <person name="Riley R."/>
            <person name="Savchenko A."/>
            <person name="Shiryaev A."/>
            <person name="Soop K."/>
            <person name="Spirin V."/>
            <person name="Szebenyi C."/>
            <person name="Tomsovsky M."/>
            <person name="Tulloss R.E."/>
            <person name="Uehling J."/>
            <person name="Grigoriev I.V."/>
            <person name="Vagvolgyi C."/>
            <person name="Papp T."/>
            <person name="Martin F.M."/>
            <person name="Miettinen O."/>
            <person name="Hibbett D.S."/>
            <person name="Nagy L.G."/>
        </authorList>
    </citation>
    <scope>NUCLEOTIDE SEQUENCE [LARGE SCALE GENOMIC DNA]</scope>
    <source>
        <strain evidence="2 3">CBS 962.96</strain>
    </source>
</reference>
<protein>
    <submittedName>
        <fullName evidence="2">Uncharacterized protein</fullName>
    </submittedName>
</protein>
<proteinExistence type="predicted"/>
<keyword evidence="3" id="KW-1185">Reference proteome</keyword>
<accession>A0A4S8LSI7</accession>
<gene>
    <name evidence="2" type="ORF">K435DRAFT_862910</name>
</gene>
<name>A0A4S8LSI7_DENBC</name>
<sequence length="136" mass="14834">MYTPVIPLSRPPPIHLCPPLLHFFGPLSVHVPSSALVPYLKSSFPTSAPTSTPASVSTSVATSTPTSAPTFRIANDPNEPTAKGGAHQKLKLRRRYRHLDQEEKGLPRRRTRLSGAQANEKENEKPSGSSNRTSDR</sequence>
<dbReference type="Proteomes" id="UP000297245">
    <property type="component" value="Unassembled WGS sequence"/>
</dbReference>
<feature type="region of interest" description="Disordered" evidence="1">
    <location>
        <begin position="40"/>
        <end position="136"/>
    </location>
</feature>
<evidence type="ECO:0000313" key="3">
    <source>
        <dbReference type="Proteomes" id="UP000297245"/>
    </source>
</evidence>
<feature type="compositionally biased region" description="Polar residues" evidence="1">
    <location>
        <begin position="126"/>
        <end position="136"/>
    </location>
</feature>
<organism evidence="2 3">
    <name type="scientific">Dendrothele bispora (strain CBS 962.96)</name>
    <dbReference type="NCBI Taxonomy" id="1314807"/>
    <lineage>
        <taxon>Eukaryota</taxon>
        <taxon>Fungi</taxon>
        <taxon>Dikarya</taxon>
        <taxon>Basidiomycota</taxon>
        <taxon>Agaricomycotina</taxon>
        <taxon>Agaricomycetes</taxon>
        <taxon>Agaricomycetidae</taxon>
        <taxon>Agaricales</taxon>
        <taxon>Agaricales incertae sedis</taxon>
        <taxon>Dendrothele</taxon>
    </lineage>
</organism>
<dbReference type="EMBL" id="ML179292">
    <property type="protein sequence ID" value="THU91983.1"/>
    <property type="molecule type" value="Genomic_DNA"/>
</dbReference>
<evidence type="ECO:0000256" key="1">
    <source>
        <dbReference type="SAM" id="MobiDB-lite"/>
    </source>
</evidence>
<feature type="compositionally biased region" description="Basic residues" evidence="1">
    <location>
        <begin position="86"/>
        <end position="97"/>
    </location>
</feature>
<dbReference type="AlphaFoldDB" id="A0A4S8LSI7"/>
<feature type="compositionally biased region" description="Low complexity" evidence="1">
    <location>
        <begin position="42"/>
        <end position="71"/>
    </location>
</feature>